<keyword evidence="3" id="KW-1185">Reference proteome</keyword>
<dbReference type="Proteomes" id="UP000315295">
    <property type="component" value="Unassembled WGS sequence"/>
</dbReference>
<dbReference type="STRING" id="106549.A0A540LNX1"/>
<evidence type="ECO:0000313" key="3">
    <source>
        <dbReference type="Proteomes" id="UP000315295"/>
    </source>
</evidence>
<keyword evidence="1" id="KW-0812">Transmembrane</keyword>
<keyword evidence="1" id="KW-1133">Transmembrane helix</keyword>
<dbReference type="PANTHER" id="PTHR31168:SF21">
    <property type="entry name" value="EMB|CAB89385.1"/>
    <property type="match status" value="1"/>
</dbReference>
<proteinExistence type="predicted"/>
<feature type="transmembrane region" description="Helical" evidence="1">
    <location>
        <begin position="81"/>
        <end position="109"/>
    </location>
</feature>
<feature type="transmembrane region" description="Helical" evidence="1">
    <location>
        <begin position="12"/>
        <end position="29"/>
    </location>
</feature>
<accession>A0A540LNX1</accession>
<evidence type="ECO:0000313" key="2">
    <source>
        <dbReference type="EMBL" id="TQD88190.1"/>
    </source>
</evidence>
<reference evidence="2 3" key="1">
    <citation type="journal article" date="2019" name="G3 (Bethesda)">
        <title>Sequencing of a Wild Apple (Malus baccata) Genome Unravels the Differences Between Cultivated and Wild Apple Species Regarding Disease Resistance and Cold Tolerance.</title>
        <authorList>
            <person name="Chen X."/>
        </authorList>
    </citation>
    <scope>NUCLEOTIDE SEQUENCE [LARGE SCALE GENOMIC DNA]</scope>
    <source>
        <strain evidence="3">cv. Shandingzi</strain>
        <tissue evidence="2">Leaves</tissue>
    </source>
</reference>
<protein>
    <submittedName>
        <fullName evidence="2">Uncharacterized protein</fullName>
    </submittedName>
</protein>
<dbReference type="AlphaFoldDB" id="A0A540LNX1"/>
<dbReference type="EMBL" id="VIEB01000514">
    <property type="protein sequence ID" value="TQD88190.1"/>
    <property type="molecule type" value="Genomic_DNA"/>
</dbReference>
<sequence>MDFHKFQKEHLDAVFVMLIYHLLLLYKYLMQPLSTSIGYENKDKKELGWQTSARATMRIDVKKAKRAVQGGSEFWSLGLKALYFVLNFLLWFFGAIPMLASSSVTVLILSCHEFKKPDTKNLVFAL</sequence>
<organism evidence="2 3">
    <name type="scientific">Malus baccata</name>
    <name type="common">Siberian crab apple</name>
    <name type="synonym">Pyrus baccata</name>
    <dbReference type="NCBI Taxonomy" id="106549"/>
    <lineage>
        <taxon>Eukaryota</taxon>
        <taxon>Viridiplantae</taxon>
        <taxon>Streptophyta</taxon>
        <taxon>Embryophyta</taxon>
        <taxon>Tracheophyta</taxon>
        <taxon>Spermatophyta</taxon>
        <taxon>Magnoliopsida</taxon>
        <taxon>eudicotyledons</taxon>
        <taxon>Gunneridae</taxon>
        <taxon>Pentapetalae</taxon>
        <taxon>rosids</taxon>
        <taxon>fabids</taxon>
        <taxon>Rosales</taxon>
        <taxon>Rosaceae</taxon>
        <taxon>Amygdaloideae</taxon>
        <taxon>Maleae</taxon>
        <taxon>Malus</taxon>
    </lineage>
</organism>
<name>A0A540LNX1_MALBA</name>
<keyword evidence="1" id="KW-0472">Membrane</keyword>
<dbReference type="InterPro" id="IPR006747">
    <property type="entry name" value="DUF599"/>
</dbReference>
<comment type="caution">
    <text evidence="2">The sequence shown here is derived from an EMBL/GenBank/DDBJ whole genome shotgun (WGS) entry which is preliminary data.</text>
</comment>
<gene>
    <name evidence="2" type="ORF">C1H46_026251</name>
</gene>
<evidence type="ECO:0000256" key="1">
    <source>
        <dbReference type="SAM" id="Phobius"/>
    </source>
</evidence>
<dbReference type="Pfam" id="PF04654">
    <property type="entry name" value="DUF599"/>
    <property type="match status" value="1"/>
</dbReference>
<dbReference type="PANTHER" id="PTHR31168">
    <property type="entry name" value="OS02G0292800 PROTEIN"/>
    <property type="match status" value="1"/>
</dbReference>